<organism evidence="1 2">
    <name type="scientific">Nyctereutes procyonoides</name>
    <name type="common">Raccoon dog</name>
    <name type="synonym">Canis procyonoides</name>
    <dbReference type="NCBI Taxonomy" id="34880"/>
    <lineage>
        <taxon>Eukaryota</taxon>
        <taxon>Metazoa</taxon>
        <taxon>Chordata</taxon>
        <taxon>Craniata</taxon>
        <taxon>Vertebrata</taxon>
        <taxon>Euteleostomi</taxon>
        <taxon>Mammalia</taxon>
        <taxon>Eutheria</taxon>
        <taxon>Laurasiatheria</taxon>
        <taxon>Carnivora</taxon>
        <taxon>Caniformia</taxon>
        <taxon>Canidae</taxon>
        <taxon>Nyctereutes</taxon>
    </lineage>
</organism>
<protein>
    <submittedName>
        <fullName evidence="1">(raccoon dog) hypothetical protein</fullName>
    </submittedName>
</protein>
<keyword evidence="2" id="KW-1185">Reference proteome</keyword>
<dbReference type="SUPFAM" id="SSF81411">
    <property type="entry name" value="Mitochondrial cytochrome c oxidase subunit VIa"/>
    <property type="match status" value="1"/>
</dbReference>
<dbReference type="InterPro" id="IPR036418">
    <property type="entry name" value="Cyt_c_oxidase_su6a_sf"/>
</dbReference>
<gene>
    <name evidence="1" type="ORF">NYPRO_LOCUS17297</name>
</gene>
<evidence type="ECO:0000313" key="2">
    <source>
        <dbReference type="Proteomes" id="UP000645828"/>
    </source>
</evidence>
<proteinExistence type="predicted"/>
<comment type="caution">
    <text evidence="1">The sequence shown here is derived from an EMBL/GenBank/DDBJ whole genome shotgun (WGS) entry which is preliminary data.</text>
</comment>
<evidence type="ECO:0000313" key="1">
    <source>
        <dbReference type="EMBL" id="CAD7684504.1"/>
    </source>
</evidence>
<dbReference type="Gene3D" id="4.10.95.10">
    <property type="entry name" value="Cytochrome c oxidase, subunit VIa"/>
    <property type="match status" value="1"/>
</dbReference>
<dbReference type="AlphaFoldDB" id="A0A811Z8J6"/>
<reference evidence="1" key="1">
    <citation type="submission" date="2020-12" db="EMBL/GenBank/DDBJ databases">
        <authorList>
            <consortium name="Molecular Ecology Group"/>
        </authorList>
    </citation>
    <scope>NUCLEOTIDE SEQUENCE</scope>
    <source>
        <strain evidence="1">TBG_1078</strain>
    </source>
</reference>
<accession>A0A811Z8J6</accession>
<dbReference type="Proteomes" id="UP000645828">
    <property type="component" value="Unassembled WGS sequence"/>
</dbReference>
<name>A0A811Z8J6_NYCPR</name>
<dbReference type="EMBL" id="CAJHUB010000757">
    <property type="protein sequence ID" value="CAD7684504.1"/>
    <property type="molecule type" value="Genomic_DNA"/>
</dbReference>
<sequence length="65" mass="7254">MSSGARPPTSQHSLHSGVSMLNIFLKSHHGQQERPEFIPFPWGDGNQTLFHNSHVSPLPTGYEDE</sequence>